<feature type="chain" id="PRO_5016579139" evidence="1">
    <location>
        <begin position="23"/>
        <end position="149"/>
    </location>
</feature>
<evidence type="ECO:0000259" key="2">
    <source>
        <dbReference type="Pfam" id="PF03713"/>
    </source>
</evidence>
<gene>
    <name evidence="3" type="ORF">DES41_10785</name>
</gene>
<accession>A0A368XRC4</accession>
<evidence type="ECO:0000256" key="1">
    <source>
        <dbReference type="SAM" id="SignalP"/>
    </source>
</evidence>
<dbReference type="Gene3D" id="1.20.1260.10">
    <property type="match status" value="1"/>
</dbReference>
<keyword evidence="1" id="KW-0732">Signal</keyword>
<dbReference type="RefSeq" id="WP_245965846.1">
    <property type="nucleotide sequence ID" value="NZ_QPJK01000007.1"/>
</dbReference>
<protein>
    <submittedName>
        <fullName evidence="3">DUF305 family protein family protein</fullName>
    </submittedName>
</protein>
<keyword evidence="4" id="KW-1185">Reference proteome</keyword>
<dbReference type="Proteomes" id="UP000252884">
    <property type="component" value="Unassembled WGS sequence"/>
</dbReference>
<feature type="signal peptide" evidence="1">
    <location>
        <begin position="1"/>
        <end position="22"/>
    </location>
</feature>
<reference evidence="3 4" key="1">
    <citation type="submission" date="2018-07" db="EMBL/GenBank/DDBJ databases">
        <title>Genomic Encyclopedia of Type Strains, Phase IV (KMG-IV): sequencing the most valuable type-strain genomes for metagenomic binning, comparative biology and taxonomic classification.</title>
        <authorList>
            <person name="Goeker M."/>
        </authorList>
    </citation>
    <scope>NUCLEOTIDE SEQUENCE [LARGE SCALE GENOMIC DNA]</scope>
    <source>
        <strain evidence="3 4">DSM 21634</strain>
    </source>
</reference>
<proteinExistence type="predicted"/>
<sequence length="149" mass="16384">MIGIRTWSAAACTMGRCSVAVAAAVLLVGATSSQDMHHHQRKAQREDQFQHDMDVSMQRMMSDMHGPGYSGSADRDFLVMMIPHHQGAVDMARLVLKHGRDPATRQLAEEIIATQTVEIEGMRRRLSLLRGNEGSAADEYPALGGLRGR</sequence>
<dbReference type="InterPro" id="IPR005183">
    <property type="entry name" value="DUF305_CopM-like"/>
</dbReference>
<dbReference type="EMBL" id="QPJK01000007">
    <property type="protein sequence ID" value="RCW68564.1"/>
    <property type="molecule type" value="Genomic_DNA"/>
</dbReference>
<dbReference type="PANTHER" id="PTHR36933:SF1">
    <property type="entry name" value="SLL0788 PROTEIN"/>
    <property type="match status" value="1"/>
</dbReference>
<dbReference type="Pfam" id="PF03713">
    <property type="entry name" value="DUF305"/>
    <property type="match status" value="1"/>
</dbReference>
<evidence type="ECO:0000313" key="3">
    <source>
        <dbReference type="EMBL" id="RCW68564.1"/>
    </source>
</evidence>
<organism evidence="3 4">
    <name type="scientific">Pseudorhodoferax soli</name>
    <dbReference type="NCBI Taxonomy" id="545864"/>
    <lineage>
        <taxon>Bacteria</taxon>
        <taxon>Pseudomonadati</taxon>
        <taxon>Pseudomonadota</taxon>
        <taxon>Betaproteobacteria</taxon>
        <taxon>Burkholderiales</taxon>
        <taxon>Comamonadaceae</taxon>
    </lineage>
</organism>
<name>A0A368XRC4_9BURK</name>
<dbReference type="AlphaFoldDB" id="A0A368XRC4"/>
<evidence type="ECO:0000313" key="4">
    <source>
        <dbReference type="Proteomes" id="UP000252884"/>
    </source>
</evidence>
<dbReference type="PANTHER" id="PTHR36933">
    <property type="entry name" value="SLL0788 PROTEIN"/>
    <property type="match status" value="1"/>
</dbReference>
<dbReference type="InterPro" id="IPR012347">
    <property type="entry name" value="Ferritin-like"/>
</dbReference>
<feature type="domain" description="DUF305" evidence="2">
    <location>
        <begin position="38"/>
        <end position="124"/>
    </location>
</feature>
<comment type="caution">
    <text evidence="3">The sequence shown here is derived from an EMBL/GenBank/DDBJ whole genome shotgun (WGS) entry which is preliminary data.</text>
</comment>